<dbReference type="GO" id="GO:0016757">
    <property type="term" value="F:glycosyltransferase activity"/>
    <property type="evidence" value="ECO:0007669"/>
    <property type="project" value="UniProtKB-KW"/>
</dbReference>
<evidence type="ECO:0000259" key="3">
    <source>
        <dbReference type="Pfam" id="PF13579"/>
    </source>
</evidence>
<evidence type="ECO:0000313" key="4">
    <source>
        <dbReference type="EMBL" id="GEC19123.1"/>
    </source>
</evidence>
<keyword evidence="2" id="KW-0808">Transferase</keyword>
<accession>A0A4Y3WJU4</accession>
<dbReference type="Pfam" id="PF13692">
    <property type="entry name" value="Glyco_trans_1_4"/>
    <property type="match status" value="1"/>
</dbReference>
<comment type="caution">
    <text evidence="4">The sequence shown here is derived from an EMBL/GenBank/DDBJ whole genome shotgun (WGS) entry which is preliminary data.</text>
</comment>
<name>A0A4Y3WJU4_9PSEU</name>
<dbReference type="EMBL" id="BJNG01000014">
    <property type="protein sequence ID" value="GEC19123.1"/>
    <property type="molecule type" value="Genomic_DNA"/>
</dbReference>
<dbReference type="AlphaFoldDB" id="A0A4Y3WJU4"/>
<evidence type="ECO:0000256" key="1">
    <source>
        <dbReference type="ARBA" id="ARBA00022676"/>
    </source>
</evidence>
<evidence type="ECO:0000313" key="5">
    <source>
        <dbReference type="Proteomes" id="UP000320338"/>
    </source>
</evidence>
<proteinExistence type="predicted"/>
<keyword evidence="5" id="KW-1185">Reference proteome</keyword>
<dbReference type="Proteomes" id="UP000320338">
    <property type="component" value="Unassembled WGS sequence"/>
</dbReference>
<dbReference type="PANTHER" id="PTHR45947:SF3">
    <property type="entry name" value="SULFOQUINOVOSYL TRANSFERASE SQD2"/>
    <property type="match status" value="1"/>
</dbReference>
<dbReference type="Pfam" id="PF13579">
    <property type="entry name" value="Glyco_trans_4_4"/>
    <property type="match status" value="1"/>
</dbReference>
<sequence length="440" mass="47676">MSAFGAGAPQPERLRVLVAVHHLILGGSQTNAIDLATGVRDRGHDVLVAGPDGPLVDVIRSRGLPYERVELDRAALAARSFGRLREIARTFRPDVLHTYELTSTLVGYFGAHRRDHVPMTMTINSMAVPDFMPGSIPLQVCGPLIASEVRPRTGSVGILEIPTDCVGQHPGVPGSDFRTEIGVDDDELLVVIVSRFARVLKQQGLETAIRAAARLAPRHRMRLVLVGDGPAMPDLRVLADATNAEAGHDVAVLTGERPDPRSAYAAADVVIGMGGSLLRAMAFGKPCVVQGENGFWRSLDAGSAREFRWHGFYGIGDGGTGIDDLVDILDRLLADRSLRKENAGFALDLVRQVYSLDRAVDAQLDWYRRTLAEYRPPPVSELARTTVTVAGWFGKRVVRRIRGTSREDEFNSRDLIAPGIRAAVPDSFTPEPIAATHANG</sequence>
<evidence type="ECO:0000256" key="2">
    <source>
        <dbReference type="ARBA" id="ARBA00022679"/>
    </source>
</evidence>
<protein>
    <recommendedName>
        <fullName evidence="3">Glycosyltransferase subfamily 4-like N-terminal domain-containing protein</fullName>
    </recommendedName>
</protein>
<dbReference type="InterPro" id="IPR050194">
    <property type="entry name" value="Glycosyltransferase_grp1"/>
</dbReference>
<dbReference type="GO" id="GO:1901137">
    <property type="term" value="P:carbohydrate derivative biosynthetic process"/>
    <property type="evidence" value="ECO:0007669"/>
    <property type="project" value="UniProtKB-ARBA"/>
</dbReference>
<dbReference type="RefSeq" id="WP_141277719.1">
    <property type="nucleotide sequence ID" value="NZ_BAAARZ010000055.1"/>
</dbReference>
<dbReference type="OrthoDB" id="3861448at2"/>
<organism evidence="4 5">
    <name type="scientific">Pseudonocardia hydrocarbonoxydans</name>
    <dbReference type="NCBI Taxonomy" id="76726"/>
    <lineage>
        <taxon>Bacteria</taxon>
        <taxon>Bacillati</taxon>
        <taxon>Actinomycetota</taxon>
        <taxon>Actinomycetes</taxon>
        <taxon>Pseudonocardiales</taxon>
        <taxon>Pseudonocardiaceae</taxon>
        <taxon>Pseudonocardia</taxon>
    </lineage>
</organism>
<reference evidence="4 5" key="1">
    <citation type="submission" date="2019-06" db="EMBL/GenBank/DDBJ databases">
        <title>Whole genome shotgun sequence of Pseudonocardia hydrocarbonoxydans NBRC 14498.</title>
        <authorList>
            <person name="Hosoyama A."/>
            <person name="Uohara A."/>
            <person name="Ohji S."/>
            <person name="Ichikawa N."/>
        </authorList>
    </citation>
    <scope>NUCLEOTIDE SEQUENCE [LARGE SCALE GENOMIC DNA]</scope>
    <source>
        <strain evidence="4 5">NBRC 14498</strain>
    </source>
</reference>
<dbReference type="PANTHER" id="PTHR45947">
    <property type="entry name" value="SULFOQUINOVOSYL TRANSFERASE SQD2"/>
    <property type="match status" value="1"/>
</dbReference>
<dbReference type="Gene3D" id="3.40.50.2000">
    <property type="entry name" value="Glycogen Phosphorylase B"/>
    <property type="match status" value="2"/>
</dbReference>
<dbReference type="InterPro" id="IPR028098">
    <property type="entry name" value="Glyco_trans_4-like_N"/>
</dbReference>
<keyword evidence="1" id="KW-0328">Glycosyltransferase</keyword>
<feature type="domain" description="Glycosyltransferase subfamily 4-like N-terminal" evidence="3">
    <location>
        <begin position="26"/>
        <end position="128"/>
    </location>
</feature>
<gene>
    <name evidence="4" type="ORF">PHY01_14060</name>
</gene>
<dbReference type="SUPFAM" id="SSF53756">
    <property type="entry name" value="UDP-Glycosyltransferase/glycogen phosphorylase"/>
    <property type="match status" value="1"/>
</dbReference>